<gene>
    <name evidence="2" type="ORF">QR680_014393</name>
</gene>
<protein>
    <submittedName>
        <fullName evidence="2">Uncharacterized protein</fullName>
    </submittedName>
</protein>
<comment type="caution">
    <text evidence="2">The sequence shown here is derived from an EMBL/GenBank/DDBJ whole genome shotgun (WGS) entry which is preliminary data.</text>
</comment>
<keyword evidence="1" id="KW-0812">Transmembrane</keyword>
<keyword evidence="1" id="KW-0472">Membrane</keyword>
<evidence type="ECO:0000313" key="2">
    <source>
        <dbReference type="EMBL" id="KAK0419899.1"/>
    </source>
</evidence>
<organism evidence="2 3">
    <name type="scientific">Steinernema hermaphroditum</name>
    <dbReference type="NCBI Taxonomy" id="289476"/>
    <lineage>
        <taxon>Eukaryota</taxon>
        <taxon>Metazoa</taxon>
        <taxon>Ecdysozoa</taxon>
        <taxon>Nematoda</taxon>
        <taxon>Chromadorea</taxon>
        <taxon>Rhabditida</taxon>
        <taxon>Tylenchina</taxon>
        <taxon>Panagrolaimomorpha</taxon>
        <taxon>Strongyloidoidea</taxon>
        <taxon>Steinernematidae</taxon>
        <taxon>Steinernema</taxon>
    </lineage>
</organism>
<proteinExistence type="predicted"/>
<evidence type="ECO:0000313" key="3">
    <source>
        <dbReference type="Proteomes" id="UP001175271"/>
    </source>
</evidence>
<dbReference type="EMBL" id="JAUCMV010000002">
    <property type="protein sequence ID" value="KAK0419899.1"/>
    <property type="molecule type" value="Genomic_DNA"/>
</dbReference>
<keyword evidence="1" id="KW-1133">Transmembrane helix</keyword>
<feature type="transmembrane region" description="Helical" evidence="1">
    <location>
        <begin position="80"/>
        <end position="97"/>
    </location>
</feature>
<name>A0AA39M455_9BILA</name>
<feature type="transmembrane region" description="Helical" evidence="1">
    <location>
        <begin position="152"/>
        <end position="175"/>
    </location>
</feature>
<reference evidence="2" key="1">
    <citation type="submission" date="2023-06" db="EMBL/GenBank/DDBJ databases">
        <title>Genomic analysis of the entomopathogenic nematode Steinernema hermaphroditum.</title>
        <authorList>
            <person name="Schwarz E.M."/>
            <person name="Heppert J.K."/>
            <person name="Baniya A."/>
            <person name="Schwartz H.T."/>
            <person name="Tan C.-H."/>
            <person name="Antoshechkin I."/>
            <person name="Sternberg P.W."/>
            <person name="Goodrich-Blair H."/>
            <person name="Dillman A.R."/>
        </authorList>
    </citation>
    <scope>NUCLEOTIDE SEQUENCE</scope>
    <source>
        <strain evidence="2">PS9179</strain>
        <tissue evidence="2">Whole animal</tissue>
    </source>
</reference>
<sequence length="278" mass="31545">MHLKSNFLWTMKAAELGLLSAVTVCLVTPSRLGSFEKPRFCKSINETTDRNWPWATELECEAAGSIFEQMYPYDWYYDQILRVLFGLLFVCAANKLLEVFRLLLQSEILAFTVICALNSTICSLVLAFMFLWLQKQFAEENSIYQFPVPWLYASYIFAALFSISLIRFVFEYYILKKTYERVPVQETFEELTPLDFSAIPLYSLPEVIESDVNAPGEVGSNRSNYHFNVMPRTPLEASSKPNACSPAPFTMEGFGGIKIRSASDSVASLCSEKSSTDC</sequence>
<dbReference type="Proteomes" id="UP001175271">
    <property type="component" value="Unassembled WGS sequence"/>
</dbReference>
<feature type="transmembrane region" description="Helical" evidence="1">
    <location>
        <begin position="109"/>
        <end position="132"/>
    </location>
</feature>
<accession>A0AA39M455</accession>
<keyword evidence="3" id="KW-1185">Reference proteome</keyword>
<evidence type="ECO:0000256" key="1">
    <source>
        <dbReference type="SAM" id="Phobius"/>
    </source>
</evidence>
<dbReference type="AlphaFoldDB" id="A0AA39M455"/>